<reference evidence="2 3" key="1">
    <citation type="journal article" date="2019" name="Sci. Rep.">
        <title>Orb-weaving spider Araneus ventricosus genome elucidates the spidroin gene catalogue.</title>
        <authorList>
            <person name="Kono N."/>
            <person name="Nakamura H."/>
            <person name="Ohtoshi R."/>
            <person name="Moran D.A.P."/>
            <person name="Shinohara A."/>
            <person name="Yoshida Y."/>
            <person name="Fujiwara M."/>
            <person name="Mori M."/>
            <person name="Tomita M."/>
            <person name="Arakawa K."/>
        </authorList>
    </citation>
    <scope>NUCLEOTIDE SEQUENCE [LARGE SCALE GENOMIC DNA]</scope>
</reference>
<keyword evidence="3" id="KW-1185">Reference proteome</keyword>
<name>A0A4Y2DAP9_ARAVE</name>
<feature type="region of interest" description="Disordered" evidence="1">
    <location>
        <begin position="67"/>
        <end position="88"/>
    </location>
</feature>
<sequence>MLCPRRGRFLYPVHAAGYSACSSLCLKPPLHKRITGDYPPRVESIVDSCIDDKRIAIDIPRQKRERIPPGPSGLIESSAIDPPSDATTLSRTSLTLKTLLSPRKESMSALTEEFCVPPHSLTAFARTPRALYLRNRRFVFVCNRVLIEIIMSIVANK</sequence>
<proteinExistence type="predicted"/>
<evidence type="ECO:0000256" key="1">
    <source>
        <dbReference type="SAM" id="MobiDB-lite"/>
    </source>
</evidence>
<gene>
    <name evidence="2" type="ORF">AVEN_226300_1</name>
</gene>
<protein>
    <submittedName>
        <fullName evidence="2">Uncharacterized protein</fullName>
    </submittedName>
</protein>
<organism evidence="2 3">
    <name type="scientific">Araneus ventricosus</name>
    <name type="common">Orbweaver spider</name>
    <name type="synonym">Epeira ventricosa</name>
    <dbReference type="NCBI Taxonomy" id="182803"/>
    <lineage>
        <taxon>Eukaryota</taxon>
        <taxon>Metazoa</taxon>
        <taxon>Ecdysozoa</taxon>
        <taxon>Arthropoda</taxon>
        <taxon>Chelicerata</taxon>
        <taxon>Arachnida</taxon>
        <taxon>Araneae</taxon>
        <taxon>Araneomorphae</taxon>
        <taxon>Entelegynae</taxon>
        <taxon>Araneoidea</taxon>
        <taxon>Araneidae</taxon>
        <taxon>Araneus</taxon>
    </lineage>
</organism>
<comment type="caution">
    <text evidence="2">The sequence shown here is derived from an EMBL/GenBank/DDBJ whole genome shotgun (WGS) entry which is preliminary data.</text>
</comment>
<dbReference type="EMBL" id="BGPR01000325">
    <property type="protein sequence ID" value="GBM13319.1"/>
    <property type="molecule type" value="Genomic_DNA"/>
</dbReference>
<accession>A0A4Y2DAP9</accession>
<evidence type="ECO:0000313" key="2">
    <source>
        <dbReference type="EMBL" id="GBM13319.1"/>
    </source>
</evidence>
<dbReference type="Proteomes" id="UP000499080">
    <property type="component" value="Unassembled WGS sequence"/>
</dbReference>
<dbReference type="AlphaFoldDB" id="A0A4Y2DAP9"/>
<evidence type="ECO:0000313" key="3">
    <source>
        <dbReference type="Proteomes" id="UP000499080"/>
    </source>
</evidence>